<sequence length="117" mass="13265">MGMCAIRGPRVLHEDDEIELSDQKSTTSSNSSGYVSAVSQELDVTEAASHFYQEVAIWQRTIPKGRRCTPLSFSGVIVYDEHGTQLKLPQEDYDDKVDEHFGRSRKNLAEREEAFQI</sequence>
<evidence type="ECO:0000313" key="2">
    <source>
        <dbReference type="EnsemblPlants" id="PAC:32909540.CDS.1"/>
    </source>
</evidence>
<organism evidence="1">
    <name type="scientific">Physcomitrium patens</name>
    <name type="common">Spreading-leaved earth moss</name>
    <name type="synonym">Physcomitrella patens</name>
    <dbReference type="NCBI Taxonomy" id="3218"/>
    <lineage>
        <taxon>Eukaryota</taxon>
        <taxon>Viridiplantae</taxon>
        <taxon>Streptophyta</taxon>
        <taxon>Embryophyta</taxon>
        <taxon>Bryophyta</taxon>
        <taxon>Bryophytina</taxon>
        <taxon>Bryopsida</taxon>
        <taxon>Funariidae</taxon>
        <taxon>Funariales</taxon>
        <taxon>Funariaceae</taxon>
        <taxon>Physcomitrium</taxon>
    </lineage>
</organism>
<dbReference type="PANTHER" id="PTHR33237:SF21">
    <property type="entry name" value="TRANSMEMBRANE PROTEIN"/>
    <property type="match status" value="1"/>
</dbReference>
<dbReference type="EnsemblPlants" id="Pp3c24_20430V3.1">
    <property type="protein sequence ID" value="PAC:32909540.CDS.1"/>
    <property type="gene ID" value="Pp3c24_20430"/>
</dbReference>
<dbReference type="InParanoid" id="A9SPG1"/>
<reference evidence="2" key="3">
    <citation type="submission" date="2020-12" db="UniProtKB">
        <authorList>
            <consortium name="EnsemblPlants"/>
        </authorList>
    </citation>
    <scope>IDENTIFICATION</scope>
</reference>
<dbReference type="PaxDb" id="3218-PP1S101_62V6.1"/>
<dbReference type="EMBL" id="ABEU02000024">
    <property type="protein sequence ID" value="PNR28746.1"/>
    <property type="molecule type" value="Genomic_DNA"/>
</dbReference>
<evidence type="ECO:0000313" key="1">
    <source>
        <dbReference type="EMBL" id="PNR28746.1"/>
    </source>
</evidence>
<name>A9SPG1_PHYPA</name>
<proteinExistence type="predicted"/>
<protein>
    <submittedName>
        <fullName evidence="1 2">Uncharacterized protein</fullName>
    </submittedName>
</protein>
<evidence type="ECO:0000313" key="3">
    <source>
        <dbReference type="Proteomes" id="UP000006727"/>
    </source>
</evidence>
<dbReference type="Proteomes" id="UP000006727">
    <property type="component" value="Chromosome 24"/>
</dbReference>
<gene>
    <name evidence="1" type="ORF">PHYPA_029339</name>
</gene>
<dbReference type="Gramene" id="Pp3c24_20430V3.1">
    <property type="protein sequence ID" value="PAC:32909540.CDS.1"/>
    <property type="gene ID" value="Pp3c24_20430"/>
</dbReference>
<reference evidence="1 3" key="1">
    <citation type="journal article" date="2008" name="Science">
        <title>The Physcomitrella genome reveals evolutionary insights into the conquest of land by plants.</title>
        <authorList>
            <person name="Rensing S."/>
            <person name="Lang D."/>
            <person name="Zimmer A."/>
            <person name="Terry A."/>
            <person name="Salamov A."/>
            <person name="Shapiro H."/>
            <person name="Nishiyama T."/>
            <person name="Perroud P.-F."/>
            <person name="Lindquist E."/>
            <person name="Kamisugi Y."/>
            <person name="Tanahashi T."/>
            <person name="Sakakibara K."/>
            <person name="Fujita T."/>
            <person name="Oishi K."/>
            <person name="Shin-I T."/>
            <person name="Kuroki Y."/>
            <person name="Toyoda A."/>
            <person name="Suzuki Y."/>
            <person name="Hashimoto A."/>
            <person name="Yamaguchi K."/>
            <person name="Sugano A."/>
            <person name="Kohara Y."/>
            <person name="Fujiyama A."/>
            <person name="Anterola A."/>
            <person name="Aoki S."/>
            <person name="Ashton N."/>
            <person name="Barbazuk W.B."/>
            <person name="Barker E."/>
            <person name="Bennetzen J."/>
            <person name="Bezanilla M."/>
            <person name="Blankenship R."/>
            <person name="Cho S.H."/>
            <person name="Dutcher S."/>
            <person name="Estelle M."/>
            <person name="Fawcett J.A."/>
            <person name="Gundlach H."/>
            <person name="Hanada K."/>
            <person name="Heyl A."/>
            <person name="Hicks K.A."/>
            <person name="Hugh J."/>
            <person name="Lohr M."/>
            <person name="Mayer K."/>
            <person name="Melkozernov A."/>
            <person name="Murata T."/>
            <person name="Nelson D."/>
            <person name="Pils B."/>
            <person name="Prigge M."/>
            <person name="Reiss B."/>
            <person name="Renner T."/>
            <person name="Rombauts S."/>
            <person name="Rushton P."/>
            <person name="Sanderfoot A."/>
            <person name="Schween G."/>
            <person name="Shiu S.-H."/>
            <person name="Stueber K."/>
            <person name="Theodoulou F.L."/>
            <person name="Tu H."/>
            <person name="Van de Peer Y."/>
            <person name="Verrier P.J."/>
            <person name="Waters E."/>
            <person name="Wood A."/>
            <person name="Yang L."/>
            <person name="Cove D."/>
            <person name="Cuming A."/>
            <person name="Hasebe M."/>
            <person name="Lucas S."/>
            <person name="Mishler D.B."/>
            <person name="Reski R."/>
            <person name="Grigoriev I."/>
            <person name="Quatrano R.S."/>
            <person name="Boore J.L."/>
        </authorList>
    </citation>
    <scope>NUCLEOTIDE SEQUENCE [LARGE SCALE GENOMIC DNA]</scope>
    <source>
        <strain evidence="2 3">cv. Gransden 2004</strain>
    </source>
</reference>
<keyword evidence="3" id="KW-1185">Reference proteome</keyword>
<dbReference type="PANTHER" id="PTHR33237">
    <property type="entry name" value="F2P16.13 PROTEIN-RELATED"/>
    <property type="match status" value="1"/>
</dbReference>
<accession>A9SPG1</accession>
<dbReference type="AlphaFoldDB" id="A9SPG1"/>
<dbReference type="HOGENOM" id="CLU_157559_0_0_1"/>
<reference evidence="1 3" key="2">
    <citation type="journal article" date="2018" name="Plant J.">
        <title>The Physcomitrella patens chromosome-scale assembly reveals moss genome structure and evolution.</title>
        <authorList>
            <person name="Lang D."/>
            <person name="Ullrich K.K."/>
            <person name="Murat F."/>
            <person name="Fuchs J."/>
            <person name="Jenkins J."/>
            <person name="Haas F.B."/>
            <person name="Piednoel M."/>
            <person name="Gundlach H."/>
            <person name="Van Bel M."/>
            <person name="Meyberg R."/>
            <person name="Vives C."/>
            <person name="Morata J."/>
            <person name="Symeonidi A."/>
            <person name="Hiss M."/>
            <person name="Muchero W."/>
            <person name="Kamisugi Y."/>
            <person name="Saleh O."/>
            <person name="Blanc G."/>
            <person name="Decker E.L."/>
            <person name="van Gessel N."/>
            <person name="Grimwood J."/>
            <person name="Hayes R.D."/>
            <person name="Graham S.W."/>
            <person name="Gunter L.E."/>
            <person name="McDaniel S.F."/>
            <person name="Hoernstein S.N.W."/>
            <person name="Larsson A."/>
            <person name="Li F.W."/>
            <person name="Perroud P.F."/>
            <person name="Phillips J."/>
            <person name="Ranjan P."/>
            <person name="Rokshar D.S."/>
            <person name="Rothfels C.J."/>
            <person name="Schneider L."/>
            <person name="Shu S."/>
            <person name="Stevenson D.W."/>
            <person name="Thummler F."/>
            <person name="Tillich M."/>
            <person name="Villarreal Aguilar J.C."/>
            <person name="Widiez T."/>
            <person name="Wong G.K."/>
            <person name="Wymore A."/>
            <person name="Zhang Y."/>
            <person name="Zimmer A.D."/>
            <person name="Quatrano R.S."/>
            <person name="Mayer K.F.X."/>
            <person name="Goodstein D."/>
            <person name="Casacuberta J.M."/>
            <person name="Vandepoele K."/>
            <person name="Reski R."/>
            <person name="Cuming A.C."/>
            <person name="Tuskan G.A."/>
            <person name="Maumus F."/>
            <person name="Salse J."/>
            <person name="Schmutz J."/>
            <person name="Rensing S.A."/>
        </authorList>
    </citation>
    <scope>NUCLEOTIDE SEQUENCE [LARGE SCALE GENOMIC DNA]</scope>
    <source>
        <strain evidence="2 3">cv. Gransden 2004</strain>
    </source>
</reference>
<dbReference type="Gramene" id="Pp3c24_20430V3.2">
    <property type="protein sequence ID" value="PAC:32909541.CDS.1"/>
    <property type="gene ID" value="Pp3c24_20430"/>
</dbReference>
<dbReference type="EnsemblPlants" id="Pp3c24_20430V3.2">
    <property type="protein sequence ID" value="PAC:32909541.CDS.1"/>
    <property type="gene ID" value="Pp3c24_20430"/>
</dbReference>